<reference evidence="3 4" key="1">
    <citation type="journal article" date="2014" name="PLoS Genet.">
        <title>Phylogenetically driven sequencing of extremely halophilic archaea reveals strategies for static and dynamic osmo-response.</title>
        <authorList>
            <person name="Becker E.A."/>
            <person name="Seitzer P.M."/>
            <person name="Tritt A."/>
            <person name="Larsen D."/>
            <person name="Krusor M."/>
            <person name="Yao A.I."/>
            <person name="Wu D."/>
            <person name="Madern D."/>
            <person name="Eisen J.A."/>
            <person name="Darling A.E."/>
            <person name="Facciotti M.T."/>
        </authorList>
    </citation>
    <scope>NUCLEOTIDE SEQUENCE [LARGE SCALE GENOMIC DNA]</scope>
    <source>
        <strain evidence="3 4">JCM 13557</strain>
    </source>
</reference>
<organism evidence="3 4">
    <name type="scientific">Haloarcula amylolytica JCM 13557</name>
    <dbReference type="NCBI Taxonomy" id="1227452"/>
    <lineage>
        <taxon>Archaea</taxon>
        <taxon>Methanobacteriati</taxon>
        <taxon>Methanobacteriota</taxon>
        <taxon>Stenosarchaea group</taxon>
        <taxon>Halobacteria</taxon>
        <taxon>Halobacteriales</taxon>
        <taxon>Haloarculaceae</taxon>
        <taxon>Haloarcula</taxon>
    </lineage>
</organism>
<evidence type="ECO:0000313" key="4">
    <source>
        <dbReference type="Proteomes" id="UP000011623"/>
    </source>
</evidence>
<accession>M0JWP0</accession>
<sequence length="123" mass="13659">MVIGILGIYGLIRTTLPVAYPAGAFFLGIAMYSVGIVQLWRNSLTKYYVTSGRVIVGYQLLKKKERTMPRDRIQGIELNKSPIERLISVGHVRLESAGDTGTSRIIARNINDPQKFVHAVQAT</sequence>
<protein>
    <recommendedName>
        <fullName evidence="2">YdbS-like PH domain-containing protein</fullName>
    </recommendedName>
</protein>
<dbReference type="Proteomes" id="UP000011623">
    <property type="component" value="Unassembled WGS sequence"/>
</dbReference>
<evidence type="ECO:0000313" key="3">
    <source>
        <dbReference type="EMBL" id="EMA13401.1"/>
    </source>
</evidence>
<keyword evidence="4" id="KW-1185">Reference proteome</keyword>
<gene>
    <name evidence="3" type="ORF">C442_20736</name>
</gene>
<feature type="domain" description="YdbS-like PH" evidence="2">
    <location>
        <begin position="45"/>
        <end position="116"/>
    </location>
</feature>
<dbReference type="PANTHER" id="PTHR34473:SF2">
    <property type="entry name" value="UPF0699 TRANSMEMBRANE PROTEIN YDBT"/>
    <property type="match status" value="1"/>
</dbReference>
<dbReference type="AlphaFoldDB" id="M0JWP0"/>
<evidence type="ECO:0000256" key="1">
    <source>
        <dbReference type="SAM" id="Phobius"/>
    </source>
</evidence>
<comment type="caution">
    <text evidence="3">The sequence shown here is derived from an EMBL/GenBank/DDBJ whole genome shotgun (WGS) entry which is preliminary data.</text>
</comment>
<dbReference type="PANTHER" id="PTHR34473">
    <property type="entry name" value="UPF0699 TRANSMEMBRANE PROTEIN YDBS"/>
    <property type="match status" value="1"/>
</dbReference>
<dbReference type="EMBL" id="AOLW01000070">
    <property type="protein sequence ID" value="EMA13401.1"/>
    <property type="molecule type" value="Genomic_DNA"/>
</dbReference>
<evidence type="ECO:0000259" key="2">
    <source>
        <dbReference type="Pfam" id="PF03703"/>
    </source>
</evidence>
<feature type="transmembrane region" description="Helical" evidence="1">
    <location>
        <begin position="20"/>
        <end position="40"/>
    </location>
</feature>
<keyword evidence="1" id="KW-0812">Transmembrane</keyword>
<keyword evidence="1" id="KW-0472">Membrane</keyword>
<dbReference type="InterPro" id="IPR005182">
    <property type="entry name" value="YdbS-like_PH"/>
</dbReference>
<dbReference type="Pfam" id="PF03703">
    <property type="entry name" value="bPH_2"/>
    <property type="match status" value="1"/>
</dbReference>
<keyword evidence="1" id="KW-1133">Transmembrane helix</keyword>
<proteinExistence type="predicted"/>
<name>M0JWP0_9EURY</name>